<keyword evidence="9" id="KW-1185">Reference proteome</keyword>
<evidence type="ECO:0000256" key="4">
    <source>
        <dbReference type="ARBA" id="ARBA00023136"/>
    </source>
</evidence>
<evidence type="ECO:0000313" key="8">
    <source>
        <dbReference type="EMBL" id="TWU17349.1"/>
    </source>
</evidence>
<dbReference type="Proteomes" id="UP000316304">
    <property type="component" value="Unassembled WGS sequence"/>
</dbReference>
<feature type="domain" description="Major facilitator superfamily (MFS) profile" evidence="7">
    <location>
        <begin position="42"/>
        <end position="460"/>
    </location>
</feature>
<evidence type="ECO:0000256" key="6">
    <source>
        <dbReference type="SAM" id="Phobius"/>
    </source>
</evidence>
<feature type="transmembrane region" description="Helical" evidence="6">
    <location>
        <begin position="144"/>
        <end position="163"/>
    </location>
</feature>
<keyword evidence="4 6" id="KW-0472">Membrane</keyword>
<accession>A0A5C6C3B7</accession>
<feature type="transmembrane region" description="Helical" evidence="6">
    <location>
        <begin position="175"/>
        <end position="194"/>
    </location>
</feature>
<evidence type="ECO:0000313" key="9">
    <source>
        <dbReference type="Proteomes" id="UP000316304"/>
    </source>
</evidence>
<dbReference type="Gene3D" id="1.20.1250.20">
    <property type="entry name" value="MFS general substrate transporter like domains"/>
    <property type="match status" value="2"/>
</dbReference>
<feature type="transmembrane region" description="Helical" evidence="6">
    <location>
        <begin position="84"/>
        <end position="102"/>
    </location>
</feature>
<dbReference type="GO" id="GO:0022857">
    <property type="term" value="F:transmembrane transporter activity"/>
    <property type="evidence" value="ECO:0007669"/>
    <property type="project" value="InterPro"/>
</dbReference>
<feature type="compositionally biased region" description="Basic and acidic residues" evidence="5">
    <location>
        <begin position="18"/>
        <end position="28"/>
    </location>
</feature>
<proteinExistence type="predicted"/>
<feature type="compositionally biased region" description="Basic and acidic residues" evidence="5">
    <location>
        <begin position="1"/>
        <end position="10"/>
    </location>
</feature>
<feature type="transmembrane region" description="Helical" evidence="6">
    <location>
        <begin position="200"/>
        <end position="219"/>
    </location>
</feature>
<dbReference type="InterPro" id="IPR036259">
    <property type="entry name" value="MFS_trans_sf"/>
</dbReference>
<dbReference type="EMBL" id="SJPT01000012">
    <property type="protein sequence ID" value="TWU17349.1"/>
    <property type="molecule type" value="Genomic_DNA"/>
</dbReference>
<dbReference type="GO" id="GO:0016020">
    <property type="term" value="C:membrane"/>
    <property type="evidence" value="ECO:0007669"/>
    <property type="project" value="UniProtKB-SubCell"/>
</dbReference>
<dbReference type="PANTHER" id="PTHR11662:SF399">
    <property type="entry name" value="FI19708P1-RELATED"/>
    <property type="match status" value="1"/>
</dbReference>
<keyword evidence="3 6" id="KW-1133">Transmembrane helix</keyword>
<comment type="caution">
    <text evidence="8">The sequence shown here is derived from an EMBL/GenBank/DDBJ whole genome shotgun (WGS) entry which is preliminary data.</text>
</comment>
<dbReference type="PROSITE" id="PS50850">
    <property type="entry name" value="MFS"/>
    <property type="match status" value="1"/>
</dbReference>
<feature type="transmembrane region" description="Helical" evidence="6">
    <location>
        <begin position="436"/>
        <end position="455"/>
    </location>
</feature>
<feature type="transmembrane region" description="Helical" evidence="6">
    <location>
        <begin position="42"/>
        <end position="64"/>
    </location>
</feature>
<feature type="transmembrane region" description="Helical" evidence="6">
    <location>
        <begin position="360"/>
        <end position="385"/>
    </location>
</feature>
<sequence length="471" mass="51237">MLGDLRRTAHENSPSPMTDHHDSPHRGDPNPQDVPSRVRMRVVAVSVLMAFMLYLDRVCLGEIIKSDSFLGDFQGATKEEIGEVLGAFFFAYALFQVPSGWASDRFGGRAMLTFYILAWSALTGLSGMANTLSGLLMARLAFGVVQAGAYPTSSGVIRCWFHFRNRAMASSFVSIGGRMGGTLAPFLTTLLIYQLSSWRYVMYLYCIVGFVAALAYWIVVRDRPQEHPRVNSGELDLIGQSTSSEQRTNARDILPMLWAIIKSRSLWLNAIAQFCLVFGWAFLITWLPTFLKEEKGVEAFLGSLMVTGVLAIAIPGQLIGGWLGNQAVRTLGHRWGRIAPLSATCFFAGLAYVGCSSFDSVWPIVACCAMVSLMTDIGNPTVWAFMQDVGGRNTSAVFGWGNMWGNFGAAASAIAVPRLMTMGESIPEGFGSGQSLVFLTCAGMYMLAGLAILGTDATRPIREPSNSLENA</sequence>
<organism evidence="8 9">
    <name type="scientific">Novipirellula galeiformis</name>
    <dbReference type="NCBI Taxonomy" id="2528004"/>
    <lineage>
        <taxon>Bacteria</taxon>
        <taxon>Pseudomonadati</taxon>
        <taxon>Planctomycetota</taxon>
        <taxon>Planctomycetia</taxon>
        <taxon>Pirellulales</taxon>
        <taxon>Pirellulaceae</taxon>
        <taxon>Novipirellula</taxon>
    </lineage>
</organism>
<dbReference type="OrthoDB" id="6360at2"/>
<feature type="transmembrane region" description="Helical" evidence="6">
    <location>
        <begin position="299"/>
        <end position="323"/>
    </location>
</feature>
<feature type="transmembrane region" description="Helical" evidence="6">
    <location>
        <begin position="266"/>
        <end position="287"/>
    </location>
</feature>
<dbReference type="InterPro" id="IPR020846">
    <property type="entry name" value="MFS_dom"/>
</dbReference>
<dbReference type="AlphaFoldDB" id="A0A5C6C3B7"/>
<gene>
    <name evidence="8" type="primary">sauU_2</name>
    <name evidence="8" type="ORF">Pla52o_51530</name>
</gene>
<evidence type="ECO:0000256" key="5">
    <source>
        <dbReference type="SAM" id="MobiDB-lite"/>
    </source>
</evidence>
<evidence type="ECO:0000256" key="1">
    <source>
        <dbReference type="ARBA" id="ARBA00004141"/>
    </source>
</evidence>
<dbReference type="SUPFAM" id="SSF103473">
    <property type="entry name" value="MFS general substrate transporter"/>
    <property type="match status" value="1"/>
</dbReference>
<comment type="subcellular location">
    <subcellularLocation>
        <location evidence="1">Membrane</location>
        <topology evidence="1">Multi-pass membrane protein</topology>
    </subcellularLocation>
</comment>
<keyword evidence="2 6" id="KW-0812">Transmembrane</keyword>
<reference evidence="8 9" key="1">
    <citation type="submission" date="2019-02" db="EMBL/GenBank/DDBJ databases">
        <title>Deep-cultivation of Planctomycetes and their phenomic and genomic characterization uncovers novel biology.</title>
        <authorList>
            <person name="Wiegand S."/>
            <person name="Jogler M."/>
            <person name="Boedeker C."/>
            <person name="Pinto D."/>
            <person name="Vollmers J."/>
            <person name="Rivas-Marin E."/>
            <person name="Kohn T."/>
            <person name="Peeters S.H."/>
            <person name="Heuer A."/>
            <person name="Rast P."/>
            <person name="Oberbeckmann S."/>
            <person name="Bunk B."/>
            <person name="Jeske O."/>
            <person name="Meyerdierks A."/>
            <person name="Storesund J.E."/>
            <person name="Kallscheuer N."/>
            <person name="Luecker S."/>
            <person name="Lage O.M."/>
            <person name="Pohl T."/>
            <person name="Merkel B.J."/>
            <person name="Hornburger P."/>
            <person name="Mueller R.-W."/>
            <person name="Bruemmer F."/>
            <person name="Labrenz M."/>
            <person name="Spormann A.M."/>
            <person name="Op Den Camp H."/>
            <person name="Overmann J."/>
            <person name="Amann R."/>
            <person name="Jetten M.S.M."/>
            <person name="Mascher T."/>
            <person name="Medema M.H."/>
            <person name="Devos D.P."/>
            <person name="Kaster A.-K."/>
            <person name="Ovreas L."/>
            <person name="Rohde M."/>
            <person name="Galperin M.Y."/>
            <person name="Jogler C."/>
        </authorList>
    </citation>
    <scope>NUCLEOTIDE SEQUENCE [LARGE SCALE GENOMIC DNA]</scope>
    <source>
        <strain evidence="8 9">Pla52o</strain>
    </source>
</reference>
<feature type="transmembrane region" description="Helical" evidence="6">
    <location>
        <begin position="114"/>
        <end position="138"/>
    </location>
</feature>
<dbReference type="Pfam" id="PF07690">
    <property type="entry name" value="MFS_1"/>
    <property type="match status" value="1"/>
</dbReference>
<dbReference type="InterPro" id="IPR050382">
    <property type="entry name" value="MFS_Na/Anion_cotransporter"/>
</dbReference>
<feature type="transmembrane region" description="Helical" evidence="6">
    <location>
        <begin position="397"/>
        <end position="416"/>
    </location>
</feature>
<evidence type="ECO:0000256" key="2">
    <source>
        <dbReference type="ARBA" id="ARBA00022692"/>
    </source>
</evidence>
<protein>
    <submittedName>
        <fullName evidence="8">Putative sulfoacetate transporter SauU</fullName>
    </submittedName>
</protein>
<name>A0A5C6C3B7_9BACT</name>
<dbReference type="InterPro" id="IPR011701">
    <property type="entry name" value="MFS"/>
</dbReference>
<evidence type="ECO:0000259" key="7">
    <source>
        <dbReference type="PROSITE" id="PS50850"/>
    </source>
</evidence>
<feature type="region of interest" description="Disordered" evidence="5">
    <location>
        <begin position="1"/>
        <end position="34"/>
    </location>
</feature>
<feature type="transmembrane region" description="Helical" evidence="6">
    <location>
        <begin position="335"/>
        <end position="354"/>
    </location>
</feature>
<dbReference type="PANTHER" id="PTHR11662">
    <property type="entry name" value="SOLUTE CARRIER FAMILY 17"/>
    <property type="match status" value="1"/>
</dbReference>
<evidence type="ECO:0000256" key="3">
    <source>
        <dbReference type="ARBA" id="ARBA00022989"/>
    </source>
</evidence>